<evidence type="ECO:0000313" key="1">
    <source>
        <dbReference type="EMBL" id="RVW77751.1"/>
    </source>
</evidence>
<sequence length="135" mass="14805">MGKSIDQNSVRESIISGRATLLWHSSMVAASTMGVVGDNKRGWRLGKVWMGFHAQIGSLDLQQNSQPANMLTQYGEMVVHGKAKATFSAVANEVVDVKGRSREGFKEKWRSWIGGFVSTTNFVMLINGRTSGWVG</sequence>
<dbReference type="EMBL" id="QGNW01000308">
    <property type="protein sequence ID" value="RVW77751.1"/>
    <property type="molecule type" value="Genomic_DNA"/>
</dbReference>
<name>A0A438H0K1_VITVI</name>
<dbReference type="Proteomes" id="UP000288805">
    <property type="component" value="Unassembled WGS sequence"/>
</dbReference>
<comment type="caution">
    <text evidence="1">The sequence shown here is derived from an EMBL/GenBank/DDBJ whole genome shotgun (WGS) entry which is preliminary data.</text>
</comment>
<reference evidence="1 2" key="1">
    <citation type="journal article" date="2018" name="PLoS Genet.">
        <title>Population sequencing reveals clonal diversity and ancestral inbreeding in the grapevine cultivar Chardonnay.</title>
        <authorList>
            <person name="Roach M.J."/>
            <person name="Johnson D.L."/>
            <person name="Bohlmann J."/>
            <person name="van Vuuren H.J."/>
            <person name="Jones S.J."/>
            <person name="Pretorius I.S."/>
            <person name="Schmidt S.A."/>
            <person name="Borneman A.R."/>
        </authorList>
    </citation>
    <scope>NUCLEOTIDE SEQUENCE [LARGE SCALE GENOMIC DNA]</scope>
    <source>
        <strain evidence="2">cv. Chardonnay</strain>
        <tissue evidence="1">Leaf</tissue>
    </source>
</reference>
<organism evidence="1 2">
    <name type="scientific">Vitis vinifera</name>
    <name type="common">Grape</name>
    <dbReference type="NCBI Taxonomy" id="29760"/>
    <lineage>
        <taxon>Eukaryota</taxon>
        <taxon>Viridiplantae</taxon>
        <taxon>Streptophyta</taxon>
        <taxon>Embryophyta</taxon>
        <taxon>Tracheophyta</taxon>
        <taxon>Spermatophyta</taxon>
        <taxon>Magnoliopsida</taxon>
        <taxon>eudicotyledons</taxon>
        <taxon>Gunneridae</taxon>
        <taxon>Pentapetalae</taxon>
        <taxon>rosids</taxon>
        <taxon>Vitales</taxon>
        <taxon>Vitaceae</taxon>
        <taxon>Viteae</taxon>
        <taxon>Vitis</taxon>
    </lineage>
</organism>
<accession>A0A438H0K1</accession>
<dbReference type="AlphaFoldDB" id="A0A438H0K1"/>
<gene>
    <name evidence="1" type="ORF">CK203_050345</name>
</gene>
<protein>
    <submittedName>
        <fullName evidence="1">Uncharacterized protein</fullName>
    </submittedName>
</protein>
<proteinExistence type="predicted"/>
<evidence type="ECO:0000313" key="2">
    <source>
        <dbReference type="Proteomes" id="UP000288805"/>
    </source>
</evidence>